<evidence type="ECO:0000256" key="1">
    <source>
        <dbReference type="SAM" id="Coils"/>
    </source>
</evidence>
<reference evidence="4" key="1">
    <citation type="journal article" date="2020" name="Stud. Mycol.">
        <title>101 Dothideomycetes genomes: A test case for predicting lifestyles and emergence of pathogens.</title>
        <authorList>
            <person name="Haridas S."/>
            <person name="Albert R."/>
            <person name="Binder M."/>
            <person name="Bloem J."/>
            <person name="LaButti K."/>
            <person name="Salamov A."/>
            <person name="Andreopoulos B."/>
            <person name="Baker S."/>
            <person name="Barry K."/>
            <person name="Bills G."/>
            <person name="Bluhm B."/>
            <person name="Cannon C."/>
            <person name="Castanera R."/>
            <person name="Culley D."/>
            <person name="Daum C."/>
            <person name="Ezra D."/>
            <person name="Gonzalez J."/>
            <person name="Henrissat B."/>
            <person name="Kuo A."/>
            <person name="Liang C."/>
            <person name="Lipzen A."/>
            <person name="Lutzoni F."/>
            <person name="Magnuson J."/>
            <person name="Mondo S."/>
            <person name="Nolan M."/>
            <person name="Ohm R."/>
            <person name="Pangilinan J."/>
            <person name="Park H.-J."/>
            <person name="Ramirez L."/>
            <person name="Alfaro M."/>
            <person name="Sun H."/>
            <person name="Tritt A."/>
            <person name="Yoshinaga Y."/>
            <person name="Zwiers L.-H."/>
            <person name="Turgeon B."/>
            <person name="Goodwin S."/>
            <person name="Spatafora J."/>
            <person name="Crous P."/>
            <person name="Grigoriev I."/>
        </authorList>
    </citation>
    <scope>NUCLEOTIDE SEQUENCE [LARGE SCALE GENOMIC DNA]</scope>
    <source>
        <strain evidence="4">CECT 20119</strain>
    </source>
</reference>
<feature type="region of interest" description="Disordered" evidence="2">
    <location>
        <begin position="263"/>
        <end position="344"/>
    </location>
</feature>
<dbReference type="Proteomes" id="UP000799538">
    <property type="component" value="Unassembled WGS sequence"/>
</dbReference>
<keyword evidence="4" id="KW-1185">Reference proteome</keyword>
<name>A0A6A6GC72_9PEZI</name>
<accession>A0A6A6GC72</accession>
<evidence type="ECO:0000256" key="2">
    <source>
        <dbReference type="SAM" id="MobiDB-lite"/>
    </source>
</evidence>
<feature type="compositionally biased region" description="Basic residues" evidence="2">
    <location>
        <begin position="971"/>
        <end position="981"/>
    </location>
</feature>
<feature type="compositionally biased region" description="Acidic residues" evidence="2">
    <location>
        <begin position="933"/>
        <end position="951"/>
    </location>
</feature>
<gene>
    <name evidence="3" type="ORF">BDZ85DRAFT_237318</name>
</gene>
<feature type="compositionally biased region" description="Basic and acidic residues" evidence="2">
    <location>
        <begin position="326"/>
        <end position="338"/>
    </location>
</feature>
<organism evidence="3 4">
    <name type="scientific">Elsinoe ampelina</name>
    <dbReference type="NCBI Taxonomy" id="302913"/>
    <lineage>
        <taxon>Eukaryota</taxon>
        <taxon>Fungi</taxon>
        <taxon>Dikarya</taxon>
        <taxon>Ascomycota</taxon>
        <taxon>Pezizomycotina</taxon>
        <taxon>Dothideomycetes</taxon>
        <taxon>Dothideomycetidae</taxon>
        <taxon>Myriangiales</taxon>
        <taxon>Elsinoaceae</taxon>
        <taxon>Elsinoe</taxon>
    </lineage>
</organism>
<evidence type="ECO:0000313" key="3">
    <source>
        <dbReference type="EMBL" id="KAF2223228.1"/>
    </source>
</evidence>
<dbReference type="EMBL" id="ML992507">
    <property type="protein sequence ID" value="KAF2223228.1"/>
    <property type="molecule type" value="Genomic_DNA"/>
</dbReference>
<feature type="compositionally biased region" description="Low complexity" evidence="2">
    <location>
        <begin position="958"/>
        <end position="970"/>
    </location>
</feature>
<dbReference type="OrthoDB" id="5326588at2759"/>
<proteinExistence type="predicted"/>
<feature type="compositionally biased region" description="Basic residues" evidence="2">
    <location>
        <begin position="299"/>
        <end position="309"/>
    </location>
</feature>
<feature type="region of interest" description="Disordered" evidence="2">
    <location>
        <begin position="921"/>
        <end position="988"/>
    </location>
</feature>
<keyword evidence="1" id="KW-0175">Coiled coil</keyword>
<evidence type="ECO:0000313" key="4">
    <source>
        <dbReference type="Proteomes" id="UP000799538"/>
    </source>
</evidence>
<feature type="coiled-coil region" evidence="1">
    <location>
        <begin position="123"/>
        <end position="181"/>
    </location>
</feature>
<protein>
    <submittedName>
        <fullName evidence="3">Uncharacterized protein</fullName>
    </submittedName>
</protein>
<sequence length="1376" mass="160536">MASTCQALNLSDEQRCNDAATNVNGLFCPFHARQVYGLYKGYKRRNAQLDYLVEHPPPFLASQGDLPLGKVDFTSIEDEKELKELHDHLLKRYALLDRVIRARKLHHSRFYALELDYGHEKYLELLQGQRHAALRALERLERRNAELLYEKQKWFKWVRQLEDEEEAARDAEKKKVKQEAALMRRHWKELAARLQELRTKEQQKNQDEFLNNAYEERARLDEETVDEQWDPIEDSVEDERGNYVDLIRVFLWQSVDREVERKNGSVELPASRPPLSEEQNGAKPTEESAATTGDGPKSKAAKKRARQKANKALVPATSQEPAVKPGDVHVESREELRSRTRNGSKIKRAHGWHISGTMENLETDSIPPMPEDEIDILERQLVDIKQLLFCRLVLKHATLLPIALRCNSIDEFLADEEVTNTELRDLCLKVEQPDLQSLRDACADLDRGEQEEEDSVDDDLVHRRGMRYDVKSHHDMPRYYQTFRERVMKNRRHRVDTEEPAGTIIDFGDIDDRGQYHIKKIRVKVCGRYIYNYPSEKAMSRGGWLQFSVLAKDCSLFDAVGFCRNWDEFFELSILALYQYFPLGNWTTWVGDQSHQQLLQLGFIPYYEVGRADHFTRHHQTGSRGNAVRQHAHFESRNFICGCLKRNDPVSRRFIQYLVMQSSLLLVTVRDVKTGRILAGPPKDQCWIAREKSGLGRASRNEWNVLKKVDTEFFEEMDEMRSWHFNFSEYYDVVIWDNEPGNNFSDLYNDVQTTLVKARRFQVGVDLYRPSGSVLKTIVQDEETGRTRDVKPGEKSLWDILNSDDTRFQMRHFSVSVDRDGAPQEHVESYQLPEMWKYSEADMLEDQILFPWEQTAHPTSMINETKELVTQRKMHRFENSIKYVMKRFVFNLDTDEKLPSDCDSDCDNDCDHVRSIVKLPDEGIDGDAHPEALQDEDWEDEQESDSDDDIKSDDSFRDSLAAVPAASSAMAKKRKKPRKLTKSQEKAQAHAEMSDEFELYMDREKAACFKDCWHKADLEPGAQVRWSEYSTMMKALHKWADPDQKGGGPACTVRTDIAVEDLMDELGVPDDCHHKVVRDMYFAYNLCQVFFGGYRSFFNTPAGLPFKHTDILNQEQRAKTPPDHRSPHSCRYRPKAHWTEWDTVMKTRQTDQTLFKILPQHWEPITRPTIAHLYREGVIVNSYNPGASGMAICLTEPLRPGKPDLYFDWRHHNSDVRMARDLQDPFSIDPFPEQAARFATSHPNAVFSVLRIWSAPHFYPLMLGYHNRSRTSFSDSQGRMWEWKFVPKDMPSSEWSVHHTLRGRVEEYEWYFRGRVVVKRDRLLVLTRDRDECKLLTTLAVWAVQTRPWRLEVDPWKSWVGVSADFLGGLGEGWWE</sequence>